<gene>
    <name evidence="2" type="ORF">UFOVP141_52</name>
</gene>
<protein>
    <submittedName>
        <fullName evidence="2">Uncharacterized protein</fullName>
    </submittedName>
</protein>
<name>A0A6J7VPC6_9CAUD</name>
<feature type="region of interest" description="Disordered" evidence="1">
    <location>
        <begin position="230"/>
        <end position="255"/>
    </location>
</feature>
<proteinExistence type="predicted"/>
<accession>A0A6J7VPC6</accession>
<evidence type="ECO:0000256" key="1">
    <source>
        <dbReference type="SAM" id="MobiDB-lite"/>
    </source>
</evidence>
<reference evidence="2" key="1">
    <citation type="submission" date="2020-05" db="EMBL/GenBank/DDBJ databases">
        <authorList>
            <person name="Chiriac C."/>
            <person name="Salcher M."/>
            <person name="Ghai R."/>
            <person name="Kavagutti S V."/>
        </authorList>
    </citation>
    <scope>NUCLEOTIDE SEQUENCE</scope>
</reference>
<sequence length="255" mass="26903">MTDWGLETALMAVNPAQAAPFVGYQLWDAFGQGPGELPGVGDIPSNFDVDAAIREAKAARDKQLKGVDAQFGDVTDVNRANAAIDAQERMAQAQNLRGYWDTMNNAGYSRQARGQFGGTQHVNDAAGAGAQFATGSARARAGSATAKSGYLTKRAGQRQALDTVATRGNQFDDATVRGYLSAMGQTTSGLEGAGNLYAQFTSDLDPYRYGLSTAIGEAASAGAGYADLYNTRPVPRRPRSGQYQYQSESDAFGGE</sequence>
<organism evidence="2">
    <name type="scientific">uncultured Caudovirales phage</name>
    <dbReference type="NCBI Taxonomy" id="2100421"/>
    <lineage>
        <taxon>Viruses</taxon>
        <taxon>Duplodnaviria</taxon>
        <taxon>Heunggongvirae</taxon>
        <taxon>Uroviricota</taxon>
        <taxon>Caudoviricetes</taxon>
        <taxon>Peduoviridae</taxon>
        <taxon>Maltschvirus</taxon>
        <taxon>Maltschvirus maltsch</taxon>
    </lineage>
</organism>
<dbReference type="EMBL" id="LR798190">
    <property type="protein sequence ID" value="CAB5079732.1"/>
    <property type="molecule type" value="Genomic_DNA"/>
</dbReference>
<evidence type="ECO:0000313" key="2">
    <source>
        <dbReference type="EMBL" id="CAB5079732.1"/>
    </source>
</evidence>